<gene>
    <name evidence="5" type="primary">ywdH</name>
    <name evidence="5" type="ORF">SCFA_660085</name>
</gene>
<keyword evidence="3" id="KW-0520">NAD</keyword>
<evidence type="ECO:0000256" key="3">
    <source>
        <dbReference type="ARBA" id="ARBA00023027"/>
    </source>
</evidence>
<dbReference type="GO" id="GO:0004029">
    <property type="term" value="F:aldehyde dehydrogenase (NAD+) activity"/>
    <property type="evidence" value="ECO:0007669"/>
    <property type="project" value="UniProtKB-EC"/>
</dbReference>
<dbReference type="FunFam" id="3.40.309.10:FF:000003">
    <property type="entry name" value="Aldehyde dehydrogenase"/>
    <property type="match status" value="1"/>
</dbReference>
<dbReference type="PIRSF" id="PIRSF036492">
    <property type="entry name" value="ALDH"/>
    <property type="match status" value="1"/>
</dbReference>
<dbReference type="InterPro" id="IPR016160">
    <property type="entry name" value="Ald_DH_CS_CYS"/>
</dbReference>
<dbReference type="PROSITE" id="PS00687">
    <property type="entry name" value="ALDEHYDE_DEHYDR_GLU"/>
    <property type="match status" value="1"/>
</dbReference>
<name>A0A485MAG6_9ZZZZ</name>
<evidence type="ECO:0000256" key="1">
    <source>
        <dbReference type="ARBA" id="ARBA00009986"/>
    </source>
</evidence>
<protein>
    <submittedName>
        <fullName evidence="5">Putative aldehyde dehydrogenase YwdH</fullName>
        <ecNumber evidence="5">1.2.1.3</ecNumber>
    </submittedName>
</protein>
<dbReference type="CDD" id="cd07136">
    <property type="entry name" value="ALDH_YwdH-P39616"/>
    <property type="match status" value="1"/>
</dbReference>
<reference evidence="5" key="1">
    <citation type="submission" date="2019-03" db="EMBL/GenBank/DDBJ databases">
        <authorList>
            <person name="Hao L."/>
        </authorList>
    </citation>
    <scope>NUCLEOTIDE SEQUENCE</scope>
</reference>
<dbReference type="InterPro" id="IPR016163">
    <property type="entry name" value="Ald_DH_C"/>
</dbReference>
<accession>A0A485MAG6</accession>
<dbReference type="AlphaFoldDB" id="A0A485MAG6"/>
<dbReference type="PROSITE" id="PS00070">
    <property type="entry name" value="ALDEHYDE_DEHYDR_CYS"/>
    <property type="match status" value="1"/>
</dbReference>
<dbReference type="EC" id="1.2.1.3" evidence="5"/>
<dbReference type="PANTHER" id="PTHR43570:SF16">
    <property type="entry name" value="ALDEHYDE DEHYDROGENASE TYPE III, ISOFORM Q"/>
    <property type="match status" value="1"/>
</dbReference>
<dbReference type="GO" id="GO:0006081">
    <property type="term" value="P:aldehyde metabolic process"/>
    <property type="evidence" value="ECO:0007669"/>
    <property type="project" value="InterPro"/>
</dbReference>
<dbReference type="EMBL" id="CAADRM010000132">
    <property type="protein sequence ID" value="VFU17469.1"/>
    <property type="molecule type" value="Genomic_DNA"/>
</dbReference>
<evidence type="ECO:0000313" key="5">
    <source>
        <dbReference type="EMBL" id="VFU17469.1"/>
    </source>
</evidence>
<dbReference type="SUPFAM" id="SSF53720">
    <property type="entry name" value="ALDH-like"/>
    <property type="match status" value="1"/>
</dbReference>
<dbReference type="InterPro" id="IPR016162">
    <property type="entry name" value="Ald_DH_N"/>
</dbReference>
<dbReference type="InterPro" id="IPR016161">
    <property type="entry name" value="Ald_DH/histidinol_DH"/>
</dbReference>
<organism evidence="5">
    <name type="scientific">anaerobic digester metagenome</name>
    <dbReference type="NCBI Taxonomy" id="1263854"/>
    <lineage>
        <taxon>unclassified sequences</taxon>
        <taxon>metagenomes</taxon>
        <taxon>ecological metagenomes</taxon>
    </lineage>
</organism>
<comment type="similarity">
    <text evidence="1">Belongs to the aldehyde dehydrogenase family.</text>
</comment>
<dbReference type="FunFam" id="3.40.605.10:FF:000004">
    <property type="entry name" value="Aldehyde dehydrogenase"/>
    <property type="match status" value="1"/>
</dbReference>
<keyword evidence="2 5" id="KW-0560">Oxidoreductase</keyword>
<dbReference type="InterPro" id="IPR012394">
    <property type="entry name" value="Aldehyde_DH_NAD(P)"/>
</dbReference>
<proteinExistence type="inferred from homology"/>
<dbReference type="InterPro" id="IPR015590">
    <property type="entry name" value="Aldehyde_DH_dom"/>
</dbReference>
<dbReference type="InterPro" id="IPR029510">
    <property type="entry name" value="Ald_DH_CS_GLU"/>
</dbReference>
<sequence length="457" mass="51375">MEPHMISRIVRDQREFYSSGITRNMEYRRKQLKRLRDLIGRESGLIVEALKKDLSKPVLEAYASEIALVRREIAYALKHLESWARPRKVRSPLPLLPSASFVVPEPLGVVLIIAPWNYPFQLAMAPLIGAIAAGNCAVIKPSELSPHTAGVIEELITRHMDPRHLSVVNGGPDTARELMNHRFDHIFFTGSSRVARMVMESASRHLTPVTLELGGKSPCIVDRDVNIEYAARRIVWGKFFNAGQSCVAPDYVLVDERIKDEFTDAVKRAIVRFYGPDPRKSPYYARIINRSHFERLMGYLDQGNTVVGGQALAQELFIAPTVLDAVDIDTAVMQEEIFGPVLPLIPFTAFPDALKFVNSRPKPLAIYLFTTDRVKQRLAENETSSGSFCVNDVMVQFFSQYLPVGGVGESGMGSYHGKAGFDTFSHTRSMVKNTLAFDIPLRYAPYRFKLPLVKLFM</sequence>
<dbReference type="Gene3D" id="3.40.605.10">
    <property type="entry name" value="Aldehyde Dehydrogenase, Chain A, domain 1"/>
    <property type="match status" value="1"/>
</dbReference>
<dbReference type="GO" id="GO:0005737">
    <property type="term" value="C:cytoplasm"/>
    <property type="evidence" value="ECO:0007669"/>
    <property type="project" value="TreeGrafter"/>
</dbReference>
<evidence type="ECO:0000259" key="4">
    <source>
        <dbReference type="Pfam" id="PF00171"/>
    </source>
</evidence>
<dbReference type="Pfam" id="PF00171">
    <property type="entry name" value="Aldedh"/>
    <property type="match status" value="1"/>
</dbReference>
<dbReference type="PANTHER" id="PTHR43570">
    <property type="entry name" value="ALDEHYDE DEHYDROGENASE"/>
    <property type="match status" value="1"/>
</dbReference>
<evidence type="ECO:0000256" key="2">
    <source>
        <dbReference type="ARBA" id="ARBA00023002"/>
    </source>
</evidence>
<dbReference type="Gene3D" id="3.40.309.10">
    <property type="entry name" value="Aldehyde Dehydrogenase, Chain A, domain 2"/>
    <property type="match status" value="1"/>
</dbReference>
<feature type="domain" description="Aldehyde dehydrogenase" evidence="4">
    <location>
        <begin position="24"/>
        <end position="429"/>
    </location>
</feature>